<dbReference type="AlphaFoldDB" id="A0A6G9H5V0"/>
<dbReference type="InterPro" id="IPR003658">
    <property type="entry name" value="Anti-sigma_ant"/>
</dbReference>
<evidence type="ECO:0000313" key="5">
    <source>
        <dbReference type="Proteomes" id="UP000501179"/>
    </source>
</evidence>
<dbReference type="PANTHER" id="PTHR33495">
    <property type="entry name" value="ANTI-SIGMA FACTOR ANTAGONIST TM_1081-RELATED-RELATED"/>
    <property type="match status" value="1"/>
</dbReference>
<accession>A0A6G9H5V0</accession>
<evidence type="ECO:0000259" key="3">
    <source>
        <dbReference type="PROSITE" id="PS50801"/>
    </source>
</evidence>
<reference evidence="4 5" key="1">
    <citation type="submission" date="2020-03" db="EMBL/GenBank/DDBJ databases">
        <title>A novel species.</title>
        <authorList>
            <person name="Gao J."/>
        </authorList>
    </citation>
    <scope>NUCLEOTIDE SEQUENCE [LARGE SCALE GENOMIC DNA]</scope>
    <source>
        <strain evidence="4 5">QMT-12</strain>
    </source>
</reference>
<keyword evidence="5" id="KW-1185">Reference proteome</keyword>
<dbReference type="InterPro" id="IPR002645">
    <property type="entry name" value="STAS_dom"/>
</dbReference>
<dbReference type="KEGG" id="slia:HA039_29730"/>
<name>A0A6G9H5V0_9ACTN</name>
<evidence type="ECO:0000256" key="2">
    <source>
        <dbReference type="RuleBase" id="RU003749"/>
    </source>
</evidence>
<dbReference type="PANTHER" id="PTHR33495:SF2">
    <property type="entry name" value="ANTI-SIGMA FACTOR ANTAGONIST TM_1081-RELATED"/>
    <property type="match status" value="1"/>
</dbReference>
<dbReference type="RefSeq" id="WP_167034503.1">
    <property type="nucleotide sequence ID" value="NZ_CP050177.1"/>
</dbReference>
<dbReference type="InterPro" id="IPR036513">
    <property type="entry name" value="STAS_dom_sf"/>
</dbReference>
<dbReference type="SUPFAM" id="SSF52091">
    <property type="entry name" value="SpoIIaa-like"/>
    <property type="match status" value="1"/>
</dbReference>
<proteinExistence type="inferred from homology"/>
<dbReference type="Pfam" id="PF01740">
    <property type="entry name" value="STAS"/>
    <property type="match status" value="1"/>
</dbReference>
<evidence type="ECO:0000256" key="1">
    <source>
        <dbReference type="ARBA" id="ARBA00009013"/>
    </source>
</evidence>
<dbReference type="Proteomes" id="UP000501179">
    <property type="component" value="Chromosome"/>
</dbReference>
<dbReference type="NCBIfam" id="TIGR00377">
    <property type="entry name" value="ant_ant_sig"/>
    <property type="match status" value="1"/>
</dbReference>
<dbReference type="GO" id="GO:0043856">
    <property type="term" value="F:anti-sigma factor antagonist activity"/>
    <property type="evidence" value="ECO:0007669"/>
    <property type="project" value="InterPro"/>
</dbReference>
<gene>
    <name evidence="4" type="ORF">HA039_29730</name>
</gene>
<organism evidence="4 5">
    <name type="scientific">Streptomyces liangshanensis</name>
    <dbReference type="NCBI Taxonomy" id="2717324"/>
    <lineage>
        <taxon>Bacteria</taxon>
        <taxon>Bacillati</taxon>
        <taxon>Actinomycetota</taxon>
        <taxon>Actinomycetes</taxon>
        <taxon>Kitasatosporales</taxon>
        <taxon>Streptomycetaceae</taxon>
        <taxon>Streptomyces</taxon>
    </lineage>
</organism>
<dbReference type="EMBL" id="CP050177">
    <property type="protein sequence ID" value="QIQ05928.1"/>
    <property type="molecule type" value="Genomic_DNA"/>
</dbReference>
<evidence type="ECO:0000313" key="4">
    <source>
        <dbReference type="EMBL" id="QIQ05928.1"/>
    </source>
</evidence>
<feature type="domain" description="STAS" evidence="3">
    <location>
        <begin position="13"/>
        <end position="111"/>
    </location>
</feature>
<dbReference type="Gene3D" id="3.30.750.24">
    <property type="entry name" value="STAS domain"/>
    <property type="match status" value="1"/>
</dbReference>
<comment type="similarity">
    <text evidence="1 2">Belongs to the anti-sigma-factor antagonist family.</text>
</comment>
<dbReference type="CDD" id="cd07043">
    <property type="entry name" value="STAS_anti-anti-sigma_factors"/>
    <property type="match status" value="1"/>
</dbReference>
<sequence>MGSLTDPHDACQVVRATGELDLTTVPHFAHELRTVRDRPRPPRLVVDLSAVSFMDGSALDPLCAAWDDCRHHGGWARVVYTRRSVGIVFRAARLGELFPQYLTVMDARRGHVADAPPPEDQGAPCGGSA</sequence>
<dbReference type="PROSITE" id="PS50801">
    <property type="entry name" value="STAS"/>
    <property type="match status" value="1"/>
</dbReference>
<protein>
    <recommendedName>
        <fullName evidence="2">Anti-sigma factor antagonist</fullName>
    </recommendedName>
</protein>